<evidence type="ECO:0000313" key="2">
    <source>
        <dbReference type="Proteomes" id="UP000000311"/>
    </source>
</evidence>
<accession>E2AXJ7</accession>
<protein>
    <submittedName>
        <fullName evidence="1">Uncharacterized protein</fullName>
    </submittedName>
</protein>
<dbReference type="EMBL" id="GL443590">
    <property type="protein sequence ID" value="EFN61835.1"/>
    <property type="molecule type" value="Genomic_DNA"/>
</dbReference>
<organism evidence="2">
    <name type="scientific">Camponotus floridanus</name>
    <name type="common">Florida carpenter ant</name>
    <dbReference type="NCBI Taxonomy" id="104421"/>
    <lineage>
        <taxon>Eukaryota</taxon>
        <taxon>Metazoa</taxon>
        <taxon>Ecdysozoa</taxon>
        <taxon>Arthropoda</taxon>
        <taxon>Hexapoda</taxon>
        <taxon>Insecta</taxon>
        <taxon>Pterygota</taxon>
        <taxon>Neoptera</taxon>
        <taxon>Endopterygota</taxon>
        <taxon>Hymenoptera</taxon>
        <taxon>Apocrita</taxon>
        <taxon>Aculeata</taxon>
        <taxon>Formicoidea</taxon>
        <taxon>Formicidae</taxon>
        <taxon>Formicinae</taxon>
        <taxon>Camponotus</taxon>
    </lineage>
</organism>
<dbReference type="Proteomes" id="UP000000311">
    <property type="component" value="Unassembled WGS sequence"/>
</dbReference>
<evidence type="ECO:0000313" key="1">
    <source>
        <dbReference type="EMBL" id="EFN61835.1"/>
    </source>
</evidence>
<keyword evidence="2" id="KW-1185">Reference proteome</keyword>
<name>E2AXJ7_CAMFO</name>
<dbReference type="AlphaFoldDB" id="E2AXJ7"/>
<proteinExistence type="predicted"/>
<sequence>MASYWSLCEPPRGVASAVNANFAPVMVVERMRAVAAHLASSAGRSEFRRRTESSPGRGDFFLQTTKSEARRSLSAGLDAFAWNRRSVLGGCELQTTPRQLIEIDNGESRLGGGPPHQGLHLVERCPGAPEPVAPVPAPAADARSSFIRDSSSGLLSHPRTAHRSVTRARERLSFLPKIPDDSALRLAGF</sequence>
<reference evidence="1 2" key="1">
    <citation type="journal article" date="2010" name="Science">
        <title>Genomic comparison of the ants Camponotus floridanus and Harpegnathos saltator.</title>
        <authorList>
            <person name="Bonasio R."/>
            <person name="Zhang G."/>
            <person name="Ye C."/>
            <person name="Mutti N.S."/>
            <person name="Fang X."/>
            <person name="Qin N."/>
            <person name="Donahue G."/>
            <person name="Yang P."/>
            <person name="Li Q."/>
            <person name="Li C."/>
            <person name="Zhang P."/>
            <person name="Huang Z."/>
            <person name="Berger S.L."/>
            <person name="Reinberg D."/>
            <person name="Wang J."/>
            <person name="Liebig J."/>
        </authorList>
    </citation>
    <scope>NUCLEOTIDE SEQUENCE [LARGE SCALE GENOMIC DNA]</scope>
    <source>
        <strain evidence="2">C129</strain>
    </source>
</reference>
<gene>
    <name evidence="1" type="ORF">EAG_10742</name>
</gene>
<dbReference type="InParanoid" id="E2AXJ7"/>